<dbReference type="Gene3D" id="2.20.25.240">
    <property type="match status" value="1"/>
</dbReference>
<sequence length="560" mass="64051">MTEFGMRSFTVQGQRKNSTLYVHPEGPYKLQPNQELQYGKFLMEKNAVHRTHGGAVHIYTHCYTFRKKCPARAVFTADNVVVKNGNEPHNHEPVEDEVDQFRLLMELRKAQQICNGNQEIVYKCELCSKMFSHKKTLLAHYRSAHRVEPSNADGTQQNFKCVHCDNAVFATLTRLRSHYVDTHQFNPETQELEFPTLAEFENWRRHMESETGLRMRRRWGSRKRKDGSVRFRFSCSRNDPLRKGIIRVNFAWCPAEMKVVKDGGLNSRVKVEWNSSHYGHDLDHLTLLADTTQEQEVVERAEVEEITEEQPMEEDQGVTTVMQMVPEEAIGTEDSAILLQDDTQPEPTAIEHVTGEDSLIEEAEETRQLIEDPNTCEAPVLEPKLQRAVSSMCAQVGITQTAVRQGGTLRGDQQVEAVSKMNDLLQLMVNVQLKSADYEQVHKLMDAILIVYKRRLHQQETEHQGEAIQTNEHQQVIQLEDVEGGQLIVIEDADVQQLYADHSYSTQDGETTVIETENGVAESILEGGPVHWEIREVECVKSMAPTTTIVTRQRASLHHQ</sequence>
<accession>A0A7M7MD05</accession>
<dbReference type="InterPro" id="IPR036236">
    <property type="entry name" value="Znf_C2H2_sf"/>
</dbReference>
<dbReference type="GeneID" id="111252539"/>
<organism evidence="3 4">
    <name type="scientific">Varroa destructor</name>
    <name type="common">Honeybee mite</name>
    <dbReference type="NCBI Taxonomy" id="109461"/>
    <lineage>
        <taxon>Eukaryota</taxon>
        <taxon>Metazoa</taxon>
        <taxon>Ecdysozoa</taxon>
        <taxon>Arthropoda</taxon>
        <taxon>Chelicerata</taxon>
        <taxon>Arachnida</taxon>
        <taxon>Acari</taxon>
        <taxon>Parasitiformes</taxon>
        <taxon>Mesostigmata</taxon>
        <taxon>Gamasina</taxon>
        <taxon>Dermanyssoidea</taxon>
        <taxon>Varroidae</taxon>
        <taxon>Varroa</taxon>
    </lineage>
</organism>
<keyword evidence="1" id="KW-0863">Zinc-finger</keyword>
<reference evidence="3" key="1">
    <citation type="submission" date="2021-01" db="UniProtKB">
        <authorList>
            <consortium name="EnsemblMetazoa"/>
        </authorList>
    </citation>
    <scope>IDENTIFICATION</scope>
</reference>
<dbReference type="AlphaFoldDB" id="A0A7M7MD05"/>
<evidence type="ECO:0000259" key="2">
    <source>
        <dbReference type="PROSITE" id="PS50157"/>
    </source>
</evidence>
<proteinExistence type="predicted"/>
<dbReference type="KEGG" id="vde:111252539"/>
<dbReference type="Gene3D" id="3.30.160.60">
    <property type="entry name" value="Classic Zinc Finger"/>
    <property type="match status" value="1"/>
</dbReference>
<dbReference type="KEGG" id="vde:111252922"/>
<keyword evidence="1" id="KW-0479">Metal-binding</keyword>
<dbReference type="InterPro" id="IPR052797">
    <property type="entry name" value="RegFact_GeneExpr_CellDeath"/>
</dbReference>
<dbReference type="RefSeq" id="XP_022667319.1">
    <property type="nucleotide sequence ID" value="XM_022811584.1"/>
</dbReference>
<dbReference type="InParanoid" id="A0A7M7MD05"/>
<dbReference type="SMART" id="SM00355">
    <property type="entry name" value="ZnF_C2H2"/>
    <property type="match status" value="2"/>
</dbReference>
<feature type="domain" description="C2H2-type" evidence="2">
    <location>
        <begin position="122"/>
        <end position="150"/>
    </location>
</feature>
<dbReference type="OrthoDB" id="6426693at2759"/>
<dbReference type="RefSeq" id="XP_022666387.1">
    <property type="nucleotide sequence ID" value="XM_022810652.1"/>
</dbReference>
<dbReference type="PANTHER" id="PTHR33936:SF9">
    <property type="entry name" value="C2H2-TYPE DOMAIN-CONTAINING PROTEIN"/>
    <property type="match status" value="1"/>
</dbReference>
<dbReference type="EnsemblMetazoa" id="XM_022810652">
    <property type="protein sequence ID" value="XP_022666387"/>
    <property type="gene ID" value="LOC111252539"/>
</dbReference>
<keyword evidence="1" id="KW-0862">Zinc</keyword>
<dbReference type="SUPFAM" id="SSF57667">
    <property type="entry name" value="beta-beta-alpha zinc fingers"/>
    <property type="match status" value="1"/>
</dbReference>
<dbReference type="PROSITE" id="PS50157">
    <property type="entry name" value="ZINC_FINGER_C2H2_2"/>
    <property type="match status" value="1"/>
</dbReference>
<evidence type="ECO:0000256" key="1">
    <source>
        <dbReference type="PROSITE-ProRule" id="PRU00042"/>
    </source>
</evidence>
<dbReference type="EnsemblMetazoa" id="XM_022811584">
    <property type="protein sequence ID" value="XP_022667319"/>
    <property type="gene ID" value="LOC111252922"/>
</dbReference>
<dbReference type="GO" id="GO:0008270">
    <property type="term" value="F:zinc ion binding"/>
    <property type="evidence" value="ECO:0007669"/>
    <property type="project" value="UniProtKB-KW"/>
</dbReference>
<dbReference type="PANTHER" id="PTHR33936">
    <property type="entry name" value="PROTEIN CBG17840"/>
    <property type="match status" value="1"/>
</dbReference>
<evidence type="ECO:0000313" key="3">
    <source>
        <dbReference type="EnsemblMetazoa" id="XP_022667319"/>
    </source>
</evidence>
<dbReference type="GeneID" id="111252922"/>
<protein>
    <recommendedName>
        <fullName evidence="2">C2H2-type domain-containing protein</fullName>
    </recommendedName>
</protein>
<dbReference type="PROSITE" id="PS00028">
    <property type="entry name" value="ZINC_FINGER_C2H2_1"/>
    <property type="match status" value="1"/>
</dbReference>
<keyword evidence="4" id="KW-1185">Reference proteome</keyword>
<dbReference type="InterPro" id="IPR013087">
    <property type="entry name" value="Znf_C2H2_type"/>
</dbReference>
<name>A0A7M7MD05_VARDE</name>
<evidence type="ECO:0000313" key="4">
    <source>
        <dbReference type="Proteomes" id="UP000594260"/>
    </source>
</evidence>
<dbReference type="Proteomes" id="UP000594260">
    <property type="component" value="Unplaced"/>
</dbReference>